<dbReference type="HOGENOM" id="CLU_082934_1_0_9"/>
<dbReference type="eggNOG" id="COG5620">
    <property type="taxonomic scope" value="Bacteria"/>
</dbReference>
<gene>
    <name evidence="3" type="ORF">HMPREF0381_1934</name>
</gene>
<sequence length="200" mass="23252">MGIFDSFKKNKKTVWEKFIEKYKPGSDLVEPSKHILDACRGAGVDERILELMEDYGFGNFGDGIIKLINPEDYMDSFYKWLGKEDYSRIPFMMTAFGDIFYFRNLGEGEYDISFLDMHYRNISVAAYTVEEFVEYLVDSEIEEGILRRTLFDEAKNKLGILKANEIYFFAPALVTGGAEDIKYIDKGDAAIHQWILFDWQ</sequence>
<dbReference type="InterPro" id="IPR015002">
    <property type="entry name" value="T6SS_Tdi1_C"/>
</dbReference>
<dbReference type="Pfam" id="PF08887">
    <property type="entry name" value="GAD-like"/>
    <property type="match status" value="1"/>
</dbReference>
<feature type="domain" description="T6SS immunity protein Tdi1 C-terminal" evidence="2">
    <location>
        <begin position="128"/>
        <end position="198"/>
    </location>
</feature>
<organism evidence="3 4">
    <name type="scientific">Lachnoanaerobaculum saburreum DSM 3986</name>
    <dbReference type="NCBI Taxonomy" id="887325"/>
    <lineage>
        <taxon>Bacteria</taxon>
        <taxon>Bacillati</taxon>
        <taxon>Bacillota</taxon>
        <taxon>Clostridia</taxon>
        <taxon>Lachnospirales</taxon>
        <taxon>Lachnospiraceae</taxon>
        <taxon>Lachnoanaerobaculum</taxon>
    </lineage>
</organism>
<dbReference type="Pfam" id="PF08906">
    <property type="entry name" value="T6SS_Tdi1_C"/>
    <property type="match status" value="1"/>
</dbReference>
<proteinExistence type="predicted"/>
<dbReference type="AlphaFoldDB" id="E6LPP9"/>
<evidence type="ECO:0000313" key="3">
    <source>
        <dbReference type="EMBL" id="EFU76147.1"/>
    </source>
</evidence>
<reference evidence="3 4" key="1">
    <citation type="submission" date="2010-12" db="EMBL/GenBank/DDBJ databases">
        <authorList>
            <person name="Muzny D."/>
            <person name="Qin X."/>
            <person name="Deng J."/>
            <person name="Jiang H."/>
            <person name="Liu Y."/>
            <person name="Qu J."/>
            <person name="Song X.-Z."/>
            <person name="Zhang L."/>
            <person name="Thornton R."/>
            <person name="Coyle M."/>
            <person name="Francisco L."/>
            <person name="Jackson L."/>
            <person name="Javaid M."/>
            <person name="Korchina V."/>
            <person name="Kovar C."/>
            <person name="Mata R."/>
            <person name="Mathew T."/>
            <person name="Ngo R."/>
            <person name="Nguyen L."/>
            <person name="Nguyen N."/>
            <person name="Okwuonu G."/>
            <person name="Ongeri F."/>
            <person name="Pham C."/>
            <person name="Simmons D."/>
            <person name="Wilczek-Boney K."/>
            <person name="Hale W."/>
            <person name="Jakkamsetti A."/>
            <person name="Pham P."/>
            <person name="Ruth R."/>
            <person name="San Lucas F."/>
            <person name="Warren J."/>
            <person name="Zhang J."/>
            <person name="Zhao Z."/>
            <person name="Zhou C."/>
            <person name="Zhu D."/>
            <person name="Lee S."/>
            <person name="Bess C."/>
            <person name="Blankenburg K."/>
            <person name="Forbes L."/>
            <person name="Fu Q."/>
            <person name="Gubbala S."/>
            <person name="Hirani K."/>
            <person name="Jayaseelan J.C."/>
            <person name="Lara F."/>
            <person name="Munidasa M."/>
            <person name="Palculict T."/>
            <person name="Patil S."/>
            <person name="Pu L.-L."/>
            <person name="Saada N."/>
            <person name="Tang L."/>
            <person name="Weissenberger G."/>
            <person name="Zhu Y."/>
            <person name="Hemphill L."/>
            <person name="Shang Y."/>
            <person name="Youmans B."/>
            <person name="Ayvaz T."/>
            <person name="Ross M."/>
            <person name="Santibanez J."/>
            <person name="Aqrawi P."/>
            <person name="Gross S."/>
            <person name="Joshi V."/>
            <person name="Fowler G."/>
            <person name="Nazareth L."/>
            <person name="Reid J."/>
            <person name="Worley K."/>
            <person name="Petrosino J."/>
            <person name="Highlander S."/>
            <person name="Gibbs R."/>
        </authorList>
    </citation>
    <scope>NUCLEOTIDE SEQUENCE [LARGE SCALE GENOMIC DNA]</scope>
    <source>
        <strain evidence="3 4">DSM 3986</strain>
    </source>
</reference>
<name>E6LPP9_9FIRM</name>
<evidence type="ECO:0000259" key="1">
    <source>
        <dbReference type="Pfam" id="PF08887"/>
    </source>
</evidence>
<comment type="caution">
    <text evidence="3">The sequence shown here is derived from an EMBL/GenBank/DDBJ whole genome shotgun (WGS) entry which is preliminary data.</text>
</comment>
<protein>
    <submittedName>
        <fullName evidence="3">GAD-like protein</fullName>
    </submittedName>
</protein>
<dbReference type="InterPro" id="IPR014983">
    <property type="entry name" value="GAD-rel"/>
</dbReference>
<dbReference type="RefSeq" id="WP_008751698.1">
    <property type="nucleotide sequence ID" value="NZ_GL622296.1"/>
</dbReference>
<dbReference type="EMBL" id="AEPW01000078">
    <property type="protein sequence ID" value="EFU76147.1"/>
    <property type="molecule type" value="Genomic_DNA"/>
</dbReference>
<evidence type="ECO:0000259" key="2">
    <source>
        <dbReference type="Pfam" id="PF08906"/>
    </source>
</evidence>
<dbReference type="Proteomes" id="UP000003434">
    <property type="component" value="Unassembled WGS sequence"/>
</dbReference>
<accession>E6LPP9</accession>
<feature type="domain" description="GAD-related" evidence="1">
    <location>
        <begin position="14"/>
        <end position="103"/>
    </location>
</feature>
<evidence type="ECO:0000313" key="4">
    <source>
        <dbReference type="Proteomes" id="UP000003434"/>
    </source>
</evidence>